<name>A0A2N6VJF1_9MICO</name>
<dbReference type="Gene3D" id="1.10.472.90">
    <property type="entry name" value="Conserved carboxylase domain"/>
    <property type="match status" value="1"/>
</dbReference>
<dbReference type="GO" id="GO:0004736">
    <property type="term" value="F:pyruvate carboxylase activity"/>
    <property type="evidence" value="ECO:0007669"/>
    <property type="project" value="TreeGrafter"/>
</dbReference>
<evidence type="ECO:0000313" key="3">
    <source>
        <dbReference type="Proteomes" id="UP000235598"/>
    </source>
</evidence>
<dbReference type="InterPro" id="IPR055268">
    <property type="entry name" value="PCB-like"/>
</dbReference>
<evidence type="ECO:0000259" key="1">
    <source>
        <dbReference type="Pfam" id="PF02436"/>
    </source>
</evidence>
<dbReference type="PANTHER" id="PTHR43778">
    <property type="entry name" value="PYRUVATE CARBOXYLASE"/>
    <property type="match status" value="1"/>
</dbReference>
<dbReference type="SUPFAM" id="SSF89000">
    <property type="entry name" value="post-HMGL domain-like"/>
    <property type="match status" value="1"/>
</dbReference>
<dbReference type="RefSeq" id="WP_146004796.1">
    <property type="nucleotide sequence ID" value="NZ_PNHK01000229.1"/>
</dbReference>
<dbReference type="PANTHER" id="PTHR43778:SF2">
    <property type="entry name" value="PYRUVATE CARBOXYLASE, MITOCHONDRIAL"/>
    <property type="match status" value="1"/>
</dbReference>
<comment type="caution">
    <text evidence="2">The sequence shown here is derived from an EMBL/GenBank/DDBJ whole genome shotgun (WGS) entry which is preliminary data.</text>
</comment>
<proteinExistence type="predicted"/>
<dbReference type="InterPro" id="IPR003379">
    <property type="entry name" value="Carboxylase_cons_dom"/>
</dbReference>
<sequence>LGLGERFEEVELMYEAADKILGHLVKVTPSSKVVGDLALHLVAVNADPKEFAENPQSFDIP</sequence>
<feature type="domain" description="Carboxylase conserved" evidence="1">
    <location>
        <begin position="1"/>
        <end position="61"/>
    </location>
</feature>
<protein>
    <recommendedName>
        <fullName evidence="1">Carboxylase conserved domain-containing protein</fullName>
    </recommendedName>
</protein>
<reference evidence="2 3" key="1">
    <citation type="submission" date="2017-09" db="EMBL/GenBank/DDBJ databases">
        <title>Bacterial strain isolated from the female urinary microbiota.</title>
        <authorList>
            <person name="Thomas-White K."/>
            <person name="Kumar N."/>
            <person name="Forster S."/>
            <person name="Putonti C."/>
            <person name="Lawley T."/>
            <person name="Wolfe A.J."/>
        </authorList>
    </citation>
    <scope>NUCLEOTIDE SEQUENCE [LARGE SCALE GENOMIC DNA]</scope>
    <source>
        <strain evidence="2 3">UMB1301</strain>
    </source>
</reference>
<dbReference type="GO" id="GO:0006094">
    <property type="term" value="P:gluconeogenesis"/>
    <property type="evidence" value="ECO:0007669"/>
    <property type="project" value="TreeGrafter"/>
</dbReference>
<evidence type="ECO:0000313" key="2">
    <source>
        <dbReference type="EMBL" id="PMD04246.1"/>
    </source>
</evidence>
<feature type="non-terminal residue" evidence="2">
    <location>
        <position position="1"/>
    </location>
</feature>
<accession>A0A2N6VJF1</accession>
<dbReference type="Pfam" id="PF02436">
    <property type="entry name" value="PYC_OADA"/>
    <property type="match status" value="1"/>
</dbReference>
<organism evidence="2 3">
    <name type="scientific">Brevibacterium paucivorans</name>
    <dbReference type="NCBI Taxonomy" id="170994"/>
    <lineage>
        <taxon>Bacteria</taxon>
        <taxon>Bacillati</taxon>
        <taxon>Actinomycetota</taxon>
        <taxon>Actinomycetes</taxon>
        <taxon>Micrococcales</taxon>
        <taxon>Brevibacteriaceae</taxon>
        <taxon>Brevibacterium</taxon>
    </lineage>
</organism>
<gene>
    <name evidence="2" type="ORF">CJ199_13160</name>
</gene>
<dbReference type="GO" id="GO:0005737">
    <property type="term" value="C:cytoplasm"/>
    <property type="evidence" value="ECO:0007669"/>
    <property type="project" value="TreeGrafter"/>
</dbReference>
<feature type="non-terminal residue" evidence="2">
    <location>
        <position position="61"/>
    </location>
</feature>
<dbReference type="AlphaFoldDB" id="A0A2N6VJF1"/>
<dbReference type="EMBL" id="PNHK01000229">
    <property type="protein sequence ID" value="PMD04246.1"/>
    <property type="molecule type" value="Genomic_DNA"/>
</dbReference>
<dbReference type="Proteomes" id="UP000235598">
    <property type="component" value="Unassembled WGS sequence"/>
</dbReference>